<dbReference type="EC" id="1.3.1.43" evidence="2"/>
<gene>
    <name evidence="2" type="ORF">AVDCRST_MAG84-6667</name>
</gene>
<proteinExistence type="predicted"/>
<dbReference type="GO" id="GO:0047794">
    <property type="term" value="F:cyclohexadienyl dehydrogenase activity"/>
    <property type="evidence" value="ECO:0007669"/>
    <property type="project" value="UniProtKB-EC"/>
</dbReference>
<protein>
    <submittedName>
        <fullName evidence="2">Arogenate dehydrogenase</fullName>
        <ecNumber evidence="2">1.3.1.43</ecNumber>
    </submittedName>
</protein>
<name>A0A6J4PJ07_9CYAN</name>
<sequence length="48" mass="5413">QSRGIIAIALYLPRLSRRVHQRYRSGKLASSRTQAEADSTSKTELQLV</sequence>
<feature type="non-terminal residue" evidence="2">
    <location>
        <position position="48"/>
    </location>
</feature>
<evidence type="ECO:0000256" key="1">
    <source>
        <dbReference type="SAM" id="MobiDB-lite"/>
    </source>
</evidence>
<dbReference type="AlphaFoldDB" id="A0A6J4PJ07"/>
<organism evidence="2">
    <name type="scientific">uncultured Microcoleus sp</name>
    <dbReference type="NCBI Taxonomy" id="259945"/>
    <lineage>
        <taxon>Bacteria</taxon>
        <taxon>Bacillati</taxon>
        <taxon>Cyanobacteriota</taxon>
        <taxon>Cyanophyceae</taxon>
        <taxon>Oscillatoriophycideae</taxon>
        <taxon>Oscillatoriales</taxon>
        <taxon>Microcoleaceae</taxon>
        <taxon>Microcoleus</taxon>
        <taxon>environmental samples</taxon>
    </lineage>
</organism>
<accession>A0A6J4PJ07</accession>
<keyword evidence="2" id="KW-0560">Oxidoreductase</keyword>
<feature type="region of interest" description="Disordered" evidence="1">
    <location>
        <begin position="22"/>
        <end position="48"/>
    </location>
</feature>
<feature type="non-terminal residue" evidence="2">
    <location>
        <position position="1"/>
    </location>
</feature>
<reference evidence="2" key="1">
    <citation type="submission" date="2020-02" db="EMBL/GenBank/DDBJ databases">
        <authorList>
            <person name="Meier V. D."/>
        </authorList>
    </citation>
    <scope>NUCLEOTIDE SEQUENCE</scope>
    <source>
        <strain evidence="2">AVDCRST_MAG84</strain>
    </source>
</reference>
<evidence type="ECO:0000313" key="2">
    <source>
        <dbReference type="EMBL" id="CAA9412318.1"/>
    </source>
</evidence>
<feature type="compositionally biased region" description="Polar residues" evidence="1">
    <location>
        <begin position="28"/>
        <end position="48"/>
    </location>
</feature>
<dbReference type="EMBL" id="CADCTZ010001692">
    <property type="protein sequence ID" value="CAA9412318.1"/>
    <property type="molecule type" value="Genomic_DNA"/>
</dbReference>